<gene>
    <name evidence="1" type="primary">spaK</name>
    <name evidence="1" type="ORF">BUE93_09195</name>
</gene>
<reference evidence="1 2" key="1">
    <citation type="submission" date="2017-01" db="EMBL/GenBank/DDBJ databases">
        <title>New insights into the genetic diversity of Chromobacterium isolated from tropical freshwater lake.</title>
        <authorList>
            <person name="Santos A.B."/>
            <person name="Nascimento A.M."/>
            <person name="Da Silva P.C."/>
        </authorList>
    </citation>
    <scope>NUCLEOTIDE SEQUENCE [LARGE SCALE GENOMIC DNA]</scope>
    <source>
        <strain evidence="1 2">56AF</strain>
    </source>
</reference>
<dbReference type="PRINTS" id="PR01305">
    <property type="entry name" value="SSPAKPROTEIN"/>
</dbReference>
<evidence type="ECO:0000313" key="2">
    <source>
        <dbReference type="Proteomes" id="UP000239469"/>
    </source>
</evidence>
<dbReference type="EMBL" id="MTBD01000021">
    <property type="protein sequence ID" value="PRP70988.1"/>
    <property type="molecule type" value="Genomic_DNA"/>
</dbReference>
<sequence length="135" mass="14848">MYTLDIAQLVRSALEESGCDSSKVGDLDCHSTIELEMNELPSIYITTQNEDVWLWSFIGNHCDTLIAQRGGELLQELMQGCSFARGEQLQLAEQDGSLALKALVHSDYLVNGSSFSAALNGFLEALERFTGSVLR</sequence>
<dbReference type="InterPro" id="IPR003065">
    <property type="entry name" value="Invas_SpaK"/>
</dbReference>
<dbReference type="NCBIfam" id="NF011864">
    <property type="entry name" value="PRK15336.1"/>
    <property type="match status" value="1"/>
</dbReference>
<dbReference type="Gene3D" id="3.30.1460.10">
    <property type="match status" value="1"/>
</dbReference>
<organism evidence="1 2">
    <name type="scientific">Chromobacterium amazonense</name>
    <dbReference type="NCBI Taxonomy" id="1382803"/>
    <lineage>
        <taxon>Bacteria</taxon>
        <taxon>Pseudomonadati</taxon>
        <taxon>Pseudomonadota</taxon>
        <taxon>Betaproteobacteria</taxon>
        <taxon>Neisseriales</taxon>
        <taxon>Chromobacteriaceae</taxon>
        <taxon>Chromobacterium</taxon>
    </lineage>
</organism>
<protein>
    <submittedName>
        <fullName evidence="1">Type III secretion system chaperone SpaK</fullName>
    </submittedName>
</protein>
<comment type="caution">
    <text evidence="1">The sequence shown here is derived from an EMBL/GenBank/DDBJ whole genome shotgun (WGS) entry which is preliminary data.</text>
</comment>
<evidence type="ECO:0000313" key="1">
    <source>
        <dbReference type="EMBL" id="PRP70988.1"/>
    </source>
</evidence>
<accession>A0A2S9X5I2</accession>
<dbReference type="AlphaFoldDB" id="A0A2S9X5I2"/>
<name>A0A2S9X5I2_9NEIS</name>
<dbReference type="Proteomes" id="UP000239469">
    <property type="component" value="Unassembled WGS sequence"/>
</dbReference>
<proteinExistence type="predicted"/>
<dbReference type="CDD" id="cd17035">
    <property type="entry name" value="T3SC_IB_Spa15-like"/>
    <property type="match status" value="1"/>
</dbReference>
<dbReference type="OrthoDB" id="8588812at2"/>
<dbReference type="RefSeq" id="WP_106076593.1">
    <property type="nucleotide sequence ID" value="NZ_MTBD01000021.1"/>
</dbReference>
<dbReference type="SUPFAM" id="SSF69635">
    <property type="entry name" value="Type III secretory system chaperone-like"/>
    <property type="match status" value="1"/>
</dbReference>
<dbReference type="Pfam" id="PF03519">
    <property type="entry name" value="Invas_SpaK"/>
    <property type="match status" value="1"/>
</dbReference>